<keyword evidence="13" id="KW-0812">Transmembrane</keyword>
<keyword evidence="15" id="KW-1185">Reference proteome</keyword>
<reference evidence="14 15" key="1">
    <citation type="submission" date="2021-09" db="EMBL/GenBank/DDBJ databases">
        <title>Genomic insights and catalytic innovation underlie evolution of tropane alkaloids biosynthesis.</title>
        <authorList>
            <person name="Wang Y.-J."/>
            <person name="Tian T."/>
            <person name="Huang J.-P."/>
            <person name="Huang S.-X."/>
        </authorList>
    </citation>
    <scope>NUCLEOTIDE SEQUENCE [LARGE SCALE GENOMIC DNA]</scope>
    <source>
        <strain evidence="14">KIB-2018</strain>
        <tissue evidence="14">Leaf</tissue>
    </source>
</reference>
<evidence type="ECO:0000256" key="5">
    <source>
        <dbReference type="ARBA" id="ARBA00022723"/>
    </source>
</evidence>
<evidence type="ECO:0000313" key="14">
    <source>
        <dbReference type="EMBL" id="KAJ8900031.1"/>
    </source>
</evidence>
<organism evidence="14 15">
    <name type="scientific">Erythroxylum novogranatense</name>
    <dbReference type="NCBI Taxonomy" id="1862640"/>
    <lineage>
        <taxon>Eukaryota</taxon>
        <taxon>Viridiplantae</taxon>
        <taxon>Streptophyta</taxon>
        <taxon>Embryophyta</taxon>
        <taxon>Tracheophyta</taxon>
        <taxon>Spermatophyta</taxon>
        <taxon>Magnoliopsida</taxon>
        <taxon>eudicotyledons</taxon>
        <taxon>Gunneridae</taxon>
        <taxon>Pentapetalae</taxon>
        <taxon>rosids</taxon>
        <taxon>fabids</taxon>
        <taxon>Malpighiales</taxon>
        <taxon>Erythroxylaceae</taxon>
        <taxon>Erythroxylum</taxon>
    </lineage>
</organism>
<dbReference type="InterPro" id="IPR001128">
    <property type="entry name" value="Cyt_P450"/>
</dbReference>
<dbReference type="GO" id="GO:0016705">
    <property type="term" value="F:oxidoreductase activity, acting on paired donors, with incorporation or reduction of molecular oxygen"/>
    <property type="evidence" value="ECO:0007669"/>
    <property type="project" value="InterPro"/>
</dbReference>
<protein>
    <recommendedName>
        <fullName evidence="16">3,9-dihydroxypterocarpan 6A-monooxygenase</fullName>
    </recommendedName>
</protein>
<comment type="cofactor">
    <cofactor evidence="1 10">
        <name>heme</name>
        <dbReference type="ChEBI" id="CHEBI:30413"/>
    </cofactor>
</comment>
<evidence type="ECO:0000256" key="7">
    <source>
        <dbReference type="ARBA" id="ARBA00023004"/>
    </source>
</evidence>
<evidence type="ECO:0000256" key="10">
    <source>
        <dbReference type="PIRSR" id="PIRSR602401-1"/>
    </source>
</evidence>
<evidence type="ECO:0000256" key="13">
    <source>
        <dbReference type="SAM" id="Phobius"/>
    </source>
</evidence>
<evidence type="ECO:0000313" key="15">
    <source>
        <dbReference type="Proteomes" id="UP001159364"/>
    </source>
</evidence>
<evidence type="ECO:0000256" key="11">
    <source>
        <dbReference type="RuleBase" id="RU000461"/>
    </source>
</evidence>
<accession>A0AAV8UEV9</accession>
<dbReference type="PRINTS" id="PR00385">
    <property type="entry name" value="P450"/>
</dbReference>
<keyword evidence="13" id="KW-1133">Transmembrane helix</keyword>
<comment type="caution">
    <text evidence="14">The sequence shown here is derived from an EMBL/GenBank/DDBJ whole genome shotgun (WGS) entry which is preliminary data.</text>
</comment>
<dbReference type="EMBL" id="JAIWQS010000008">
    <property type="protein sequence ID" value="KAJ8900031.1"/>
    <property type="molecule type" value="Genomic_DNA"/>
</dbReference>
<gene>
    <name evidence="14" type="ORF">K2173_024145</name>
</gene>
<dbReference type="Pfam" id="PF00067">
    <property type="entry name" value="p450"/>
    <property type="match status" value="1"/>
</dbReference>
<keyword evidence="4 10" id="KW-0349">Heme</keyword>
<dbReference type="GO" id="GO:0005506">
    <property type="term" value="F:iron ion binding"/>
    <property type="evidence" value="ECO:0007669"/>
    <property type="project" value="InterPro"/>
</dbReference>
<sequence>MAETEQCIFLLGFLASIIFFITLLAKTRSKSRLPPTPRALPIIGHMHLLGPLPHQAFHKLAAQYGPLVYFYIGSKPCVLASTPELAKEILKTQEANFLNRPRVANLDYLTYGSSDFATIRYGPYWKFMKKLCMNELLGTRTLDRFLPIRNEEIKRFLKHVLKKAEVNEEVNVGGELKRLTNNIISRMMLRTRCSDDEHEADEVRKLVKELNELGAQFNLSDTIWFCKYLNLQGNKKRLKDARDRYDALMEKIMKEHENARKKRMEIGDEGDGVKDILDILLDIYEDENAEMRLSRENIKAFIMNIFGAGTDTSSITVEWGLAELINHPKLMEKLRQEIDSVVGSNRLVQESDIPNLSYLQAVVKEILRLHPAGPLIVRESIEDCTIAGYDIPAKTQLFVNVWSLGRDPNSWKNPLEFRPERFTIEQEWSVKSNMLDVRGQHDQMLPFGIGRRSCPGASLALQFVPTTLAALVQCFEWKTSVGESTVIVDMEEGPGLALPRAQPLVCVPRTRITGILSL</sequence>
<evidence type="ECO:0000256" key="3">
    <source>
        <dbReference type="ARBA" id="ARBA00010617"/>
    </source>
</evidence>
<evidence type="ECO:0008006" key="16">
    <source>
        <dbReference type="Google" id="ProtNLM"/>
    </source>
</evidence>
<dbReference type="SUPFAM" id="SSF48264">
    <property type="entry name" value="Cytochrome P450"/>
    <property type="match status" value="1"/>
</dbReference>
<dbReference type="PROSITE" id="PS00086">
    <property type="entry name" value="CYTOCHROME_P450"/>
    <property type="match status" value="1"/>
</dbReference>
<evidence type="ECO:0000256" key="9">
    <source>
        <dbReference type="ARBA" id="ARBA00023136"/>
    </source>
</evidence>
<dbReference type="InterPro" id="IPR036396">
    <property type="entry name" value="Cyt_P450_sf"/>
</dbReference>
<dbReference type="PANTHER" id="PTHR47943:SF8">
    <property type="entry name" value="CYTOCHROME P450"/>
    <property type="match status" value="1"/>
</dbReference>
<evidence type="ECO:0000256" key="2">
    <source>
        <dbReference type="ARBA" id="ARBA00004370"/>
    </source>
</evidence>
<dbReference type="CDD" id="cd20655">
    <property type="entry name" value="CYP93"/>
    <property type="match status" value="1"/>
</dbReference>
<dbReference type="InterPro" id="IPR017972">
    <property type="entry name" value="Cyt_P450_CS"/>
</dbReference>
<comment type="similarity">
    <text evidence="3 11">Belongs to the cytochrome P450 family.</text>
</comment>
<dbReference type="Gene3D" id="1.10.630.10">
    <property type="entry name" value="Cytochrome P450"/>
    <property type="match status" value="1"/>
</dbReference>
<evidence type="ECO:0000256" key="6">
    <source>
        <dbReference type="ARBA" id="ARBA00023002"/>
    </source>
</evidence>
<evidence type="ECO:0000256" key="4">
    <source>
        <dbReference type="ARBA" id="ARBA00022617"/>
    </source>
</evidence>
<dbReference type="GO" id="GO:0004497">
    <property type="term" value="F:monooxygenase activity"/>
    <property type="evidence" value="ECO:0007669"/>
    <property type="project" value="UniProtKB-KW"/>
</dbReference>
<evidence type="ECO:0000256" key="12">
    <source>
        <dbReference type="SAM" id="Coils"/>
    </source>
</evidence>
<dbReference type="AlphaFoldDB" id="A0AAV8UEV9"/>
<feature type="coiled-coil region" evidence="12">
    <location>
        <begin position="231"/>
        <end position="269"/>
    </location>
</feature>
<dbReference type="InterPro" id="IPR002401">
    <property type="entry name" value="Cyt_P450_E_grp-I"/>
</dbReference>
<name>A0AAV8UEV9_9ROSI</name>
<dbReference type="PANTHER" id="PTHR47943">
    <property type="entry name" value="CYTOCHROME P450 93A3-LIKE"/>
    <property type="match status" value="1"/>
</dbReference>
<proteinExistence type="inferred from homology"/>
<evidence type="ECO:0000256" key="8">
    <source>
        <dbReference type="ARBA" id="ARBA00023033"/>
    </source>
</evidence>
<dbReference type="PRINTS" id="PR00463">
    <property type="entry name" value="EP450I"/>
</dbReference>
<dbReference type="FunFam" id="1.10.630.10:FF:000019">
    <property type="entry name" value="Cytochrome P450 family protein"/>
    <property type="match status" value="1"/>
</dbReference>
<keyword evidence="7 10" id="KW-0408">Iron</keyword>
<comment type="subcellular location">
    <subcellularLocation>
        <location evidence="2">Membrane</location>
    </subcellularLocation>
</comment>
<keyword evidence="9 13" id="KW-0472">Membrane</keyword>
<keyword evidence="5 10" id="KW-0479">Metal-binding</keyword>
<keyword evidence="12" id="KW-0175">Coiled coil</keyword>
<feature type="binding site" description="axial binding residue" evidence="10">
    <location>
        <position position="454"/>
    </location>
    <ligand>
        <name>heme</name>
        <dbReference type="ChEBI" id="CHEBI:30413"/>
    </ligand>
    <ligandPart>
        <name>Fe</name>
        <dbReference type="ChEBI" id="CHEBI:18248"/>
    </ligandPart>
</feature>
<keyword evidence="6 11" id="KW-0560">Oxidoreductase</keyword>
<dbReference type="GO" id="GO:0020037">
    <property type="term" value="F:heme binding"/>
    <property type="evidence" value="ECO:0007669"/>
    <property type="project" value="InterPro"/>
</dbReference>
<feature type="transmembrane region" description="Helical" evidence="13">
    <location>
        <begin position="7"/>
        <end position="25"/>
    </location>
</feature>
<evidence type="ECO:0000256" key="1">
    <source>
        <dbReference type="ARBA" id="ARBA00001971"/>
    </source>
</evidence>
<keyword evidence="8 11" id="KW-0503">Monooxygenase</keyword>
<dbReference type="Proteomes" id="UP001159364">
    <property type="component" value="Linkage Group LG08"/>
</dbReference>
<dbReference type="GO" id="GO:0016020">
    <property type="term" value="C:membrane"/>
    <property type="evidence" value="ECO:0007669"/>
    <property type="project" value="UniProtKB-SubCell"/>
</dbReference>